<dbReference type="Proteomes" id="UP000324996">
    <property type="component" value="Unassembled WGS sequence"/>
</dbReference>
<dbReference type="AlphaFoldDB" id="A0A5A7N832"/>
<dbReference type="EMBL" id="BKCN01000004">
    <property type="protein sequence ID" value="GER03550.1"/>
    <property type="molecule type" value="Genomic_DNA"/>
</dbReference>
<keyword evidence="8" id="KW-1185">Reference proteome</keyword>
<dbReference type="Gene3D" id="3.20.20.140">
    <property type="entry name" value="Metal-dependent hydrolases"/>
    <property type="match status" value="1"/>
</dbReference>
<dbReference type="GO" id="GO:0046872">
    <property type="term" value="F:metal ion binding"/>
    <property type="evidence" value="ECO:0007669"/>
    <property type="project" value="UniProtKB-KW"/>
</dbReference>
<evidence type="ECO:0000256" key="3">
    <source>
        <dbReference type="ARBA" id="ARBA00022723"/>
    </source>
</evidence>
<comment type="caution">
    <text evidence="7">The sequence shown here is derived from an EMBL/GenBank/DDBJ whole genome shotgun (WGS) entry which is preliminary data.</text>
</comment>
<dbReference type="InterPro" id="IPR006330">
    <property type="entry name" value="Ado/ade_deaminase"/>
</dbReference>
<dbReference type="PANTHER" id="PTHR43114:SF6">
    <property type="entry name" value="ADENINE DEAMINASE"/>
    <property type="match status" value="1"/>
</dbReference>
<evidence type="ECO:0000313" key="7">
    <source>
        <dbReference type="EMBL" id="GER03550.1"/>
    </source>
</evidence>
<evidence type="ECO:0000256" key="1">
    <source>
        <dbReference type="ARBA" id="ARBA00001947"/>
    </source>
</evidence>
<reference evidence="7 8" key="1">
    <citation type="submission" date="2019-09" db="EMBL/GenBank/DDBJ databases">
        <title>NBRP : Genome information of microbial organism related human and environment.</title>
        <authorList>
            <person name="Hattori M."/>
            <person name="Oshima K."/>
            <person name="Inaba H."/>
            <person name="Suda W."/>
            <person name="Sakamoto M."/>
            <person name="Iino T."/>
            <person name="Kitahara M."/>
            <person name="Oshida Y."/>
            <person name="Iida T."/>
            <person name="Kudo T."/>
            <person name="Itoh T."/>
            <person name="Ohkuma M."/>
        </authorList>
    </citation>
    <scope>NUCLEOTIDE SEQUENCE [LARGE SCALE GENOMIC DNA]</scope>
    <source>
        <strain evidence="7 8">Q-1</strain>
    </source>
</reference>
<keyword evidence="5" id="KW-0862">Zinc</keyword>
<evidence type="ECO:0000256" key="5">
    <source>
        <dbReference type="ARBA" id="ARBA00022833"/>
    </source>
</evidence>
<keyword evidence="3" id="KW-0479">Metal-binding</keyword>
<sequence length="136" mass="15347">MDRALQNLICDIPKAELHLHIEGTLEPEMMFELASRNGLSLPYPSVEALRAAYDFSNLQDFLDLYYEGANVLRTQRDFYDLTMAYLRKAAADHVRHVEIFFDPQTHTDRGIAFATVIEGILQALKDGEAELGITSG</sequence>
<dbReference type="GO" id="GO:0000034">
    <property type="term" value="F:adenine deaminase activity"/>
    <property type="evidence" value="ECO:0007669"/>
    <property type="project" value="TreeGrafter"/>
</dbReference>
<evidence type="ECO:0000256" key="4">
    <source>
        <dbReference type="ARBA" id="ARBA00022801"/>
    </source>
</evidence>
<dbReference type="GO" id="GO:0006146">
    <property type="term" value="P:adenine catabolic process"/>
    <property type="evidence" value="ECO:0007669"/>
    <property type="project" value="TreeGrafter"/>
</dbReference>
<feature type="domain" description="Adenosine deaminase" evidence="6">
    <location>
        <begin position="13"/>
        <end position="135"/>
    </location>
</feature>
<evidence type="ECO:0000313" key="8">
    <source>
        <dbReference type="Proteomes" id="UP000324996"/>
    </source>
</evidence>
<dbReference type="Pfam" id="PF00962">
    <property type="entry name" value="A_deaminase"/>
    <property type="match status" value="1"/>
</dbReference>
<comment type="similarity">
    <text evidence="2">Belongs to the metallo-dependent hydrolases superfamily. Adenosine and AMP deaminases family.</text>
</comment>
<evidence type="ECO:0000256" key="2">
    <source>
        <dbReference type="ARBA" id="ARBA00006676"/>
    </source>
</evidence>
<name>A0A5A7N832_9PROT</name>
<dbReference type="PANTHER" id="PTHR43114">
    <property type="entry name" value="ADENINE DEAMINASE"/>
    <property type="match status" value="1"/>
</dbReference>
<proteinExistence type="inferred from homology"/>
<dbReference type="InterPro" id="IPR032466">
    <property type="entry name" value="Metal_Hydrolase"/>
</dbReference>
<dbReference type="GO" id="GO:0005829">
    <property type="term" value="C:cytosol"/>
    <property type="evidence" value="ECO:0007669"/>
    <property type="project" value="TreeGrafter"/>
</dbReference>
<keyword evidence="4" id="KW-0378">Hydrolase</keyword>
<evidence type="ECO:0000259" key="6">
    <source>
        <dbReference type="Pfam" id="PF00962"/>
    </source>
</evidence>
<accession>A0A5A7N832</accession>
<protein>
    <recommendedName>
        <fullName evidence="6">Adenosine deaminase domain-containing protein</fullName>
    </recommendedName>
</protein>
<organism evidence="7 8">
    <name type="scientific">Iodidimonas nitroreducens</name>
    <dbReference type="NCBI Taxonomy" id="1236968"/>
    <lineage>
        <taxon>Bacteria</taxon>
        <taxon>Pseudomonadati</taxon>
        <taxon>Pseudomonadota</taxon>
        <taxon>Alphaproteobacteria</taxon>
        <taxon>Iodidimonadales</taxon>
        <taxon>Iodidimonadaceae</taxon>
        <taxon>Iodidimonas</taxon>
    </lineage>
</organism>
<comment type="cofactor">
    <cofactor evidence="1">
        <name>Zn(2+)</name>
        <dbReference type="ChEBI" id="CHEBI:29105"/>
    </cofactor>
</comment>
<dbReference type="InterPro" id="IPR001365">
    <property type="entry name" value="A_deaminase_dom"/>
</dbReference>
<dbReference type="GO" id="GO:0043103">
    <property type="term" value="P:hypoxanthine salvage"/>
    <property type="evidence" value="ECO:0007669"/>
    <property type="project" value="TreeGrafter"/>
</dbReference>
<gene>
    <name evidence="7" type="ORF">JCM17846_12320</name>
</gene>
<dbReference type="SUPFAM" id="SSF51556">
    <property type="entry name" value="Metallo-dependent hydrolases"/>
    <property type="match status" value="1"/>
</dbReference>